<evidence type="ECO:0000313" key="3">
    <source>
        <dbReference type="Proteomes" id="UP000250266"/>
    </source>
</evidence>
<accession>A0A8E2JGK5</accession>
<proteinExistence type="predicted"/>
<feature type="compositionally biased region" description="Basic and acidic residues" evidence="1">
    <location>
        <begin position="243"/>
        <end position="252"/>
    </location>
</feature>
<dbReference type="Proteomes" id="UP000250266">
    <property type="component" value="Unassembled WGS sequence"/>
</dbReference>
<dbReference type="OrthoDB" id="5382953at2759"/>
<reference evidence="2 3" key="1">
    <citation type="journal article" date="2016" name="Nat. Commun.">
        <title>Ectomycorrhizal ecology is imprinted in the genome of the dominant symbiotic fungus Cenococcum geophilum.</title>
        <authorList>
            <consortium name="DOE Joint Genome Institute"/>
            <person name="Peter M."/>
            <person name="Kohler A."/>
            <person name="Ohm R.A."/>
            <person name="Kuo A."/>
            <person name="Krutzmann J."/>
            <person name="Morin E."/>
            <person name="Arend M."/>
            <person name="Barry K.W."/>
            <person name="Binder M."/>
            <person name="Choi C."/>
            <person name="Clum A."/>
            <person name="Copeland A."/>
            <person name="Grisel N."/>
            <person name="Haridas S."/>
            <person name="Kipfer T."/>
            <person name="LaButti K."/>
            <person name="Lindquist E."/>
            <person name="Lipzen A."/>
            <person name="Maire R."/>
            <person name="Meier B."/>
            <person name="Mihaltcheva S."/>
            <person name="Molinier V."/>
            <person name="Murat C."/>
            <person name="Poggeler S."/>
            <person name="Quandt C.A."/>
            <person name="Sperisen C."/>
            <person name="Tritt A."/>
            <person name="Tisserant E."/>
            <person name="Crous P.W."/>
            <person name="Henrissat B."/>
            <person name="Nehls U."/>
            <person name="Egli S."/>
            <person name="Spatafora J.W."/>
            <person name="Grigoriev I.V."/>
            <person name="Martin F.M."/>
        </authorList>
    </citation>
    <scope>NUCLEOTIDE SEQUENCE [LARGE SCALE GENOMIC DNA]</scope>
    <source>
        <strain evidence="2 3">CBS 459.81</strain>
    </source>
</reference>
<feature type="region of interest" description="Disordered" evidence="1">
    <location>
        <begin position="373"/>
        <end position="519"/>
    </location>
</feature>
<sequence length="631" mass="70833">MLIPELDVLKPIDPSISNSDHYQQFVLSNVQVYDAKTGEPASLLHAYADTPLTVHGRLEPPERHQQQYFLSRPYAKAVNIEVKNVTRYAYGQSADTGEIVLWALGESGWLEIRPARVYKEIYQDMAEAVQLLYFASDVYSAPRKRGGGPSAELLFQEYAEDDRFLCNDRAETMELFYKHRIFLFMAMLTRAQGLGWSNTPFYQHMRHKFPIEFQALRDKISGKGEHKPASTRIKSKVVAPVDEAPKRVERSSKSQTKSAKSQKPNNAPKKDENWWEATAIWELMQKTFTQASVEHEKVTTDNVARAMMKKYKIEDREQAENYIRVHASNLRYMMQHPKRRGSIHFLSEPIFEELSSIRLPAATIRTISQMELRPRKSPAKYDISDDESDTASFCSDQSPHRGQHGRKGKSSVLRPKSSKVAGKGKGGKGGRSNSSSTPIDEDLDEIQGAISEPMEVSSPSKRKGSDDSTLLNPRKRTASRSNDLDSPPTSPSSDTTDTPSDPLPLRWKRSGPSSAKADSPALLPAIISNSLPSYAANGPGDSFICTFDGCVQKIYGASTAAGKMHIKDHFQQHAARPQQQLELVMSEEQRSRLPVNNLIKRIREMADHQQSLFPVPVLGMASAPSPIDRRY</sequence>
<protein>
    <submittedName>
        <fullName evidence="2">Uncharacterized protein</fullName>
    </submittedName>
</protein>
<dbReference type="AlphaFoldDB" id="A0A8E2JGK5"/>
<name>A0A8E2JGK5_9PEZI</name>
<feature type="compositionally biased region" description="Low complexity" evidence="1">
    <location>
        <begin position="253"/>
        <end position="263"/>
    </location>
</feature>
<evidence type="ECO:0000313" key="2">
    <source>
        <dbReference type="EMBL" id="OCK81875.1"/>
    </source>
</evidence>
<dbReference type="EMBL" id="KV744906">
    <property type="protein sequence ID" value="OCK81875.1"/>
    <property type="molecule type" value="Genomic_DNA"/>
</dbReference>
<feature type="region of interest" description="Disordered" evidence="1">
    <location>
        <begin position="222"/>
        <end position="270"/>
    </location>
</feature>
<keyword evidence="3" id="KW-1185">Reference proteome</keyword>
<organism evidence="2 3">
    <name type="scientific">Lepidopterella palustris CBS 459.81</name>
    <dbReference type="NCBI Taxonomy" id="1314670"/>
    <lineage>
        <taxon>Eukaryota</taxon>
        <taxon>Fungi</taxon>
        <taxon>Dikarya</taxon>
        <taxon>Ascomycota</taxon>
        <taxon>Pezizomycotina</taxon>
        <taxon>Dothideomycetes</taxon>
        <taxon>Pleosporomycetidae</taxon>
        <taxon>Mytilinidiales</taxon>
        <taxon>Argynnaceae</taxon>
        <taxon>Lepidopterella</taxon>
    </lineage>
</organism>
<evidence type="ECO:0000256" key="1">
    <source>
        <dbReference type="SAM" id="MobiDB-lite"/>
    </source>
</evidence>
<feature type="compositionally biased region" description="Low complexity" evidence="1">
    <location>
        <begin position="484"/>
        <end position="505"/>
    </location>
</feature>
<gene>
    <name evidence="2" type="ORF">K432DRAFT_350207</name>
</gene>